<dbReference type="EMBL" id="SNRW01000833">
    <property type="protein sequence ID" value="KAA6399031.1"/>
    <property type="molecule type" value="Genomic_DNA"/>
</dbReference>
<organism evidence="2 3">
    <name type="scientific">Streblomastix strix</name>
    <dbReference type="NCBI Taxonomy" id="222440"/>
    <lineage>
        <taxon>Eukaryota</taxon>
        <taxon>Metamonada</taxon>
        <taxon>Preaxostyla</taxon>
        <taxon>Oxymonadida</taxon>
        <taxon>Streblomastigidae</taxon>
        <taxon>Streblomastix</taxon>
    </lineage>
</organism>
<reference evidence="2 3" key="1">
    <citation type="submission" date="2019-03" db="EMBL/GenBank/DDBJ databases">
        <title>Single cell metagenomics reveals metabolic interactions within the superorganism composed of flagellate Streblomastix strix and complex community of Bacteroidetes bacteria on its surface.</title>
        <authorList>
            <person name="Treitli S.C."/>
            <person name="Kolisko M."/>
            <person name="Husnik F."/>
            <person name="Keeling P."/>
            <person name="Hampl V."/>
        </authorList>
    </citation>
    <scope>NUCLEOTIDE SEQUENCE [LARGE SCALE GENOMIC DNA]</scope>
    <source>
        <strain evidence="2">ST1C</strain>
    </source>
</reference>
<evidence type="ECO:0000313" key="2">
    <source>
        <dbReference type="EMBL" id="KAA6399031.1"/>
    </source>
</evidence>
<gene>
    <name evidence="2" type="ORF">EZS28_005448</name>
</gene>
<evidence type="ECO:0000256" key="1">
    <source>
        <dbReference type="SAM" id="MobiDB-lite"/>
    </source>
</evidence>
<evidence type="ECO:0000313" key="3">
    <source>
        <dbReference type="Proteomes" id="UP000324800"/>
    </source>
</evidence>
<protein>
    <submittedName>
        <fullName evidence="2">Uncharacterized protein</fullName>
    </submittedName>
</protein>
<dbReference type="Proteomes" id="UP000324800">
    <property type="component" value="Unassembled WGS sequence"/>
</dbReference>
<name>A0A5J4WVP6_9EUKA</name>
<proteinExistence type="predicted"/>
<dbReference type="AlphaFoldDB" id="A0A5J4WVP6"/>
<sequence length="114" mass="12828">MITITIIDMIRNETAGTISQIWEEVGREKEKFQVKVQKINKTMNIGLQALPPVQTVTGAPVYMSSLRTAQEEAFRKANDISPNLDEESSVSRTSPESINYERDTPLANFQIAQQ</sequence>
<feature type="region of interest" description="Disordered" evidence="1">
    <location>
        <begin position="77"/>
        <end position="114"/>
    </location>
</feature>
<comment type="caution">
    <text evidence="2">The sequence shown here is derived from an EMBL/GenBank/DDBJ whole genome shotgun (WGS) entry which is preliminary data.</text>
</comment>
<accession>A0A5J4WVP6</accession>